<dbReference type="SUPFAM" id="SSF54001">
    <property type="entry name" value="Cysteine proteinases"/>
    <property type="match status" value="1"/>
</dbReference>
<evidence type="ECO:0000256" key="3">
    <source>
        <dbReference type="ARBA" id="ARBA00022801"/>
    </source>
</evidence>
<dbReference type="Pfam" id="PF08246">
    <property type="entry name" value="Inhibitor_I29"/>
    <property type="match status" value="1"/>
</dbReference>
<dbReference type="InterPro" id="IPR025660">
    <property type="entry name" value="Pept_his_AS"/>
</dbReference>
<sequence>MEINFNKSYSSKEEEDRKKNIFDESLKTISNHNLKFDSKESSFKMGINQFADKNIDDFNQMVEIKPFVENKLFEAVMKKEISFKPLAIDIDDNATLPSSYDWRNYGAVTKVKDQKDCGICYTIAALGSLESHIFIKTGNLLELSIQEILDCGESYNTFGCDGGIGFRVFDYIKDKGISLENDYPFTRSKKDCDLIPKRLKFPIKGYFRTVKNDETMLKRALVSMGPLLVNLASNHESFMRYSSGIYYDPSVTSNDNITHSLLLVGYGSDDDIDYWIIKNSFGEAWGANGYIKLAINNRNNHMRTAFSAVCPVLDYNLEWDRAIRILKGVTIDEFLSILNFSENVNEKTRYQSINATN</sequence>
<evidence type="ECO:0000313" key="9">
    <source>
        <dbReference type="EMBL" id="CRL00382.1"/>
    </source>
</evidence>
<keyword evidence="3" id="KW-0378">Hydrolase</keyword>
<protein>
    <submittedName>
        <fullName evidence="9">CLUMA_CG013650, isoform A</fullName>
    </submittedName>
</protein>
<dbReference type="InterPro" id="IPR039417">
    <property type="entry name" value="Peptidase_C1A_papain-like"/>
</dbReference>
<feature type="domain" description="Peptidase C1A papain C-terminal" evidence="7">
    <location>
        <begin position="96"/>
        <end position="312"/>
    </location>
</feature>
<dbReference type="FunFam" id="3.90.70.10:FF:000332">
    <property type="entry name" value="Cathepsin L1"/>
    <property type="match status" value="1"/>
</dbReference>
<organism evidence="9 10">
    <name type="scientific">Clunio marinus</name>
    <dbReference type="NCBI Taxonomy" id="568069"/>
    <lineage>
        <taxon>Eukaryota</taxon>
        <taxon>Metazoa</taxon>
        <taxon>Ecdysozoa</taxon>
        <taxon>Arthropoda</taxon>
        <taxon>Hexapoda</taxon>
        <taxon>Insecta</taxon>
        <taxon>Pterygota</taxon>
        <taxon>Neoptera</taxon>
        <taxon>Endopterygota</taxon>
        <taxon>Diptera</taxon>
        <taxon>Nematocera</taxon>
        <taxon>Chironomoidea</taxon>
        <taxon>Chironomidae</taxon>
        <taxon>Clunio</taxon>
    </lineage>
</organism>
<dbReference type="PANTHER" id="PTHR12411">
    <property type="entry name" value="CYSTEINE PROTEASE FAMILY C1-RELATED"/>
    <property type="match status" value="1"/>
</dbReference>
<proteinExistence type="inferred from homology"/>
<dbReference type="Gene3D" id="3.90.70.10">
    <property type="entry name" value="Cysteine proteinases"/>
    <property type="match status" value="1"/>
</dbReference>
<dbReference type="InterPro" id="IPR000169">
    <property type="entry name" value="Pept_cys_AS"/>
</dbReference>
<dbReference type="GO" id="GO:0008234">
    <property type="term" value="F:cysteine-type peptidase activity"/>
    <property type="evidence" value="ECO:0007669"/>
    <property type="project" value="UniProtKB-KW"/>
</dbReference>
<evidence type="ECO:0000256" key="5">
    <source>
        <dbReference type="ARBA" id="ARBA00023145"/>
    </source>
</evidence>
<dbReference type="Proteomes" id="UP000183832">
    <property type="component" value="Unassembled WGS sequence"/>
</dbReference>
<keyword evidence="10" id="KW-1185">Reference proteome</keyword>
<dbReference type="InterPro" id="IPR038765">
    <property type="entry name" value="Papain-like_cys_pep_sf"/>
</dbReference>
<comment type="similarity">
    <text evidence="1">Belongs to the peptidase C1 family.</text>
</comment>
<evidence type="ECO:0000256" key="1">
    <source>
        <dbReference type="ARBA" id="ARBA00008455"/>
    </source>
</evidence>
<evidence type="ECO:0000256" key="2">
    <source>
        <dbReference type="ARBA" id="ARBA00022670"/>
    </source>
</evidence>
<reference evidence="9 10" key="1">
    <citation type="submission" date="2015-04" db="EMBL/GenBank/DDBJ databases">
        <authorList>
            <person name="Syromyatnikov M.Y."/>
            <person name="Popov V.N."/>
        </authorList>
    </citation>
    <scope>NUCLEOTIDE SEQUENCE [LARGE SCALE GENOMIC DNA]</scope>
</reference>
<dbReference type="GO" id="GO:0006508">
    <property type="term" value="P:proteolysis"/>
    <property type="evidence" value="ECO:0007669"/>
    <property type="project" value="UniProtKB-KW"/>
</dbReference>
<evidence type="ECO:0000256" key="6">
    <source>
        <dbReference type="ARBA" id="ARBA00023157"/>
    </source>
</evidence>
<gene>
    <name evidence="9" type="primary">similar to Cathepsin L</name>
    <name evidence="9" type="ORF">CLUMA_CG013650</name>
</gene>
<dbReference type="AlphaFoldDB" id="A0A1J1IMR4"/>
<keyword evidence="4" id="KW-0788">Thiol protease</keyword>
<evidence type="ECO:0000259" key="8">
    <source>
        <dbReference type="SMART" id="SM00848"/>
    </source>
</evidence>
<dbReference type="CDD" id="cd02248">
    <property type="entry name" value="Peptidase_C1A"/>
    <property type="match status" value="1"/>
</dbReference>
<keyword evidence="5" id="KW-0865">Zymogen</keyword>
<dbReference type="PRINTS" id="PR00705">
    <property type="entry name" value="PAPAIN"/>
</dbReference>
<dbReference type="OrthoDB" id="10253408at2759"/>
<dbReference type="InterPro" id="IPR000668">
    <property type="entry name" value="Peptidase_C1A_C"/>
</dbReference>
<dbReference type="Pfam" id="PF00112">
    <property type="entry name" value="Peptidase_C1"/>
    <property type="match status" value="1"/>
</dbReference>
<dbReference type="InterPro" id="IPR013201">
    <property type="entry name" value="Prot_inhib_I29"/>
</dbReference>
<evidence type="ECO:0000259" key="7">
    <source>
        <dbReference type="SMART" id="SM00645"/>
    </source>
</evidence>
<dbReference type="InterPro" id="IPR013128">
    <property type="entry name" value="Peptidase_C1A"/>
</dbReference>
<keyword evidence="6" id="KW-1015">Disulfide bond</keyword>
<dbReference type="PROSITE" id="PS00639">
    <property type="entry name" value="THIOL_PROTEASE_HIS"/>
    <property type="match status" value="1"/>
</dbReference>
<evidence type="ECO:0000256" key="4">
    <source>
        <dbReference type="ARBA" id="ARBA00022807"/>
    </source>
</evidence>
<accession>A0A1J1IMR4</accession>
<dbReference type="SMART" id="SM00645">
    <property type="entry name" value="Pept_C1"/>
    <property type="match status" value="1"/>
</dbReference>
<dbReference type="PROSITE" id="PS00139">
    <property type="entry name" value="THIOL_PROTEASE_CYS"/>
    <property type="match status" value="1"/>
</dbReference>
<feature type="domain" description="Cathepsin propeptide inhibitor" evidence="8">
    <location>
        <begin position="3"/>
        <end position="58"/>
    </location>
</feature>
<keyword evidence="2" id="KW-0645">Protease</keyword>
<evidence type="ECO:0000313" key="10">
    <source>
        <dbReference type="Proteomes" id="UP000183832"/>
    </source>
</evidence>
<name>A0A1J1IMR4_9DIPT</name>
<dbReference type="SMART" id="SM00848">
    <property type="entry name" value="Inhibitor_I29"/>
    <property type="match status" value="1"/>
</dbReference>
<dbReference type="EMBL" id="CVRI01000054">
    <property type="protein sequence ID" value="CRL00382.1"/>
    <property type="molecule type" value="Genomic_DNA"/>
</dbReference>
<dbReference type="STRING" id="568069.A0A1J1IMR4"/>